<dbReference type="GO" id="GO:0008999">
    <property type="term" value="F:protein-N-terminal-alanine acetyltransferase activity"/>
    <property type="evidence" value="ECO:0007669"/>
    <property type="project" value="UniProtKB-EC"/>
</dbReference>
<dbReference type="PROSITE" id="PS51186">
    <property type="entry name" value="GNAT"/>
    <property type="match status" value="1"/>
</dbReference>
<dbReference type="Pfam" id="PF13302">
    <property type="entry name" value="Acetyltransf_3"/>
    <property type="match status" value="1"/>
</dbReference>
<proteinExistence type="inferred from homology"/>
<dbReference type="Proteomes" id="UP000576152">
    <property type="component" value="Unassembled WGS sequence"/>
</dbReference>
<accession>A0ABR6HM44</accession>
<dbReference type="PANTHER" id="PTHR43792:SF8">
    <property type="entry name" value="[RIBOSOMAL PROTEIN US5]-ALANINE N-ACETYLTRANSFERASE"/>
    <property type="match status" value="1"/>
</dbReference>
<comment type="similarity">
    <text evidence="3">Belongs to the acetyltransferase family. RimJ subfamily.</text>
</comment>
<comment type="caution">
    <text evidence="5">The sequence shown here is derived from an EMBL/GenBank/DDBJ whole genome shotgun (WGS) entry which is preliminary data.</text>
</comment>
<dbReference type="Gene3D" id="3.40.630.30">
    <property type="match status" value="1"/>
</dbReference>
<feature type="domain" description="N-acetyltransferase" evidence="4">
    <location>
        <begin position="5"/>
        <end position="171"/>
    </location>
</feature>
<keyword evidence="6" id="KW-1185">Reference proteome</keyword>
<reference evidence="5 6" key="1">
    <citation type="submission" date="2020-08" db="EMBL/GenBank/DDBJ databases">
        <title>Genomic Encyclopedia of Type Strains, Phase III (KMG-III): the genomes of soil and plant-associated and newly described type strains.</title>
        <authorList>
            <person name="Whitman W."/>
        </authorList>
    </citation>
    <scope>NUCLEOTIDE SEQUENCE [LARGE SCALE GENOMIC DNA]</scope>
    <source>
        <strain evidence="5 6">CECT 8572</strain>
    </source>
</reference>
<evidence type="ECO:0000259" key="4">
    <source>
        <dbReference type="PROSITE" id="PS51186"/>
    </source>
</evidence>
<evidence type="ECO:0000313" key="6">
    <source>
        <dbReference type="Proteomes" id="UP000576152"/>
    </source>
</evidence>
<organism evidence="5 6">
    <name type="scientific">Limimaricola variabilis</name>
    <dbReference type="NCBI Taxonomy" id="1492771"/>
    <lineage>
        <taxon>Bacteria</taxon>
        <taxon>Pseudomonadati</taxon>
        <taxon>Pseudomonadota</taxon>
        <taxon>Alphaproteobacteria</taxon>
        <taxon>Rhodobacterales</taxon>
        <taxon>Paracoccaceae</taxon>
        <taxon>Limimaricola</taxon>
    </lineage>
</organism>
<dbReference type="RefSeq" id="WP_183470826.1">
    <property type="nucleotide sequence ID" value="NZ_JACIBX010000003.1"/>
</dbReference>
<protein>
    <submittedName>
        <fullName evidence="5">Ribosomal-protein-alanine N-acetyltransferase</fullName>
        <ecNumber evidence="5">2.3.1.267</ecNumber>
    </submittedName>
</protein>
<dbReference type="InterPro" id="IPR016181">
    <property type="entry name" value="Acyl_CoA_acyltransferase"/>
</dbReference>
<dbReference type="EC" id="2.3.1.267" evidence="5"/>
<keyword evidence="2 5" id="KW-0012">Acyltransferase</keyword>
<dbReference type="SUPFAM" id="SSF55729">
    <property type="entry name" value="Acyl-CoA N-acyltransferases (Nat)"/>
    <property type="match status" value="1"/>
</dbReference>
<evidence type="ECO:0000313" key="5">
    <source>
        <dbReference type="EMBL" id="MBB3711622.1"/>
    </source>
</evidence>
<sequence>MTPEFRLAPLRVEDAEALSAFEAASRDWFEQRVPPRPDAYFDPVALAVILQGMLDGAEAEQARFFLVRAPDGTILGRVNLTGITEGPGGWQAEVGYRIGPDQAGRGLARAALGAALHLAREIGIDRLEARVARQHAASIRVLEANGFVPTGRALQDAELHGQPLPLLHYQRDL</sequence>
<dbReference type="EMBL" id="JACIBX010000003">
    <property type="protein sequence ID" value="MBB3711622.1"/>
    <property type="molecule type" value="Genomic_DNA"/>
</dbReference>
<evidence type="ECO:0000256" key="1">
    <source>
        <dbReference type="ARBA" id="ARBA00022679"/>
    </source>
</evidence>
<gene>
    <name evidence="5" type="ORF">FHS00_001193</name>
</gene>
<keyword evidence="1 5" id="KW-0808">Transferase</keyword>
<evidence type="ECO:0000256" key="2">
    <source>
        <dbReference type="ARBA" id="ARBA00023315"/>
    </source>
</evidence>
<evidence type="ECO:0000256" key="3">
    <source>
        <dbReference type="ARBA" id="ARBA00038502"/>
    </source>
</evidence>
<dbReference type="PANTHER" id="PTHR43792">
    <property type="entry name" value="GNAT FAMILY, PUTATIVE (AFU_ORTHOLOGUE AFUA_3G00765)-RELATED-RELATED"/>
    <property type="match status" value="1"/>
</dbReference>
<dbReference type="InterPro" id="IPR051531">
    <property type="entry name" value="N-acetyltransferase"/>
</dbReference>
<name>A0ABR6HM44_9RHOB</name>
<dbReference type="InterPro" id="IPR000182">
    <property type="entry name" value="GNAT_dom"/>
</dbReference>